<accession>A0A5V4D0L7</accession>
<keyword evidence="1" id="KW-1133">Transmembrane helix</keyword>
<comment type="caution">
    <text evidence="2">The sequence shown here is derived from an EMBL/GenBank/DDBJ whole genome shotgun (WGS) entry which is preliminary data.</text>
</comment>
<keyword evidence="2" id="KW-0675">Receptor</keyword>
<name>A0A5V4D0L7_SALER</name>
<protein>
    <submittedName>
        <fullName evidence="2">Toll/interleukin-1 receptor domain-containing protein</fullName>
    </submittedName>
</protein>
<proteinExistence type="predicted"/>
<feature type="non-terminal residue" evidence="2">
    <location>
        <position position="49"/>
    </location>
</feature>
<dbReference type="EMBL" id="AAHBDH010000116">
    <property type="protein sequence ID" value="EBU1619184.1"/>
    <property type="molecule type" value="Genomic_DNA"/>
</dbReference>
<gene>
    <name evidence="2" type="ORF">CR663_21795</name>
</gene>
<evidence type="ECO:0000256" key="1">
    <source>
        <dbReference type="SAM" id="Phobius"/>
    </source>
</evidence>
<keyword evidence="1" id="KW-0812">Transmembrane</keyword>
<reference evidence="2" key="1">
    <citation type="submission" date="2018-07" db="EMBL/GenBank/DDBJ databases">
        <authorList>
            <consortium name="PulseNet: The National Subtyping Network for Foodborne Disease Surveillance"/>
            <person name="Tarr C.L."/>
            <person name="Trees E."/>
            <person name="Katz L.S."/>
            <person name="Carleton-Romer H.A."/>
            <person name="Stroika S."/>
            <person name="Kucerova Z."/>
            <person name="Roache K.F."/>
            <person name="Sabol A.L."/>
            <person name="Besser J."/>
            <person name="Gerner-Smidt P."/>
        </authorList>
    </citation>
    <scope>NUCLEOTIDE SEQUENCE</scope>
    <source>
        <strain evidence="2">PNUSAS023820</strain>
    </source>
</reference>
<feature type="transmembrane region" description="Helical" evidence="1">
    <location>
        <begin position="20"/>
        <end position="42"/>
    </location>
</feature>
<evidence type="ECO:0000313" key="2">
    <source>
        <dbReference type="EMBL" id="EBU1619184.1"/>
    </source>
</evidence>
<sequence length="49" mass="5854">MITYGNIEFFICLVNVLDNNIYNILFFIFLSIAIPFLLFLAWKQHLKTK</sequence>
<dbReference type="AlphaFoldDB" id="A0A5V4D0L7"/>
<organism evidence="2">
    <name type="scientific">Salmonella enterica</name>
    <name type="common">Salmonella choleraesuis</name>
    <dbReference type="NCBI Taxonomy" id="28901"/>
    <lineage>
        <taxon>Bacteria</taxon>
        <taxon>Pseudomonadati</taxon>
        <taxon>Pseudomonadota</taxon>
        <taxon>Gammaproteobacteria</taxon>
        <taxon>Enterobacterales</taxon>
        <taxon>Enterobacteriaceae</taxon>
        <taxon>Salmonella</taxon>
    </lineage>
</organism>
<keyword evidence="1" id="KW-0472">Membrane</keyword>